<dbReference type="RefSeq" id="WP_010902415.1">
    <property type="nucleotide sequence ID" value="NZ_VRYN01000002.1"/>
</dbReference>
<dbReference type="EMBL" id="CP038631">
    <property type="protein sequence ID" value="QCC44401.1"/>
    <property type="molecule type" value="Genomic_DNA"/>
</dbReference>
<reference evidence="2 4" key="2">
    <citation type="submission" date="2019-07" db="EMBL/GenBank/DDBJ databases">
        <title>Genomic Encyclopedia of Archaeal and Bacterial Type Strains, Phase II (KMG-II): from individual species to whole genera.</title>
        <authorList>
            <person name="Goeker M."/>
        </authorList>
    </citation>
    <scope>NUCLEOTIDE SEQUENCE [LARGE SCALE GENOMIC DNA]</scope>
    <source>
        <strain evidence="2 4">DSM 3754</strain>
    </source>
</reference>
<proteinExistence type="predicted"/>
<organism evidence="1 3">
    <name type="scientific">Halobacterium salinarum (strain ATCC 33171 / DSM 3754 / JCM 8978 / NBRC 102687 / NCIMB 764 / 91-R6)</name>
    <dbReference type="NCBI Taxonomy" id="2597657"/>
    <lineage>
        <taxon>Archaea</taxon>
        <taxon>Methanobacteriati</taxon>
        <taxon>Methanobacteriota</taxon>
        <taxon>Stenosarchaea group</taxon>
        <taxon>Halobacteria</taxon>
        <taxon>Halobacteriales</taxon>
        <taxon>Halobacteriaceae</taxon>
        <taxon>Halobacterium</taxon>
    </lineage>
</organism>
<accession>A0A4D6GS98</accession>
<dbReference type="GeneID" id="68693499"/>
<dbReference type="AlphaFoldDB" id="A0A4D6GS98"/>
<reference evidence="1 3" key="1">
    <citation type="journal article" date="2019" name="Microbiol. Resour. Announc.">
        <title>The Genome Sequence of the Halobacterium salinarum Type Strain Is Closely Related to That of Laboratory Strains NRC-1 and R1.</title>
        <authorList>
            <person name="Pfeiffer F."/>
            <person name="Marchfelder A."/>
            <person name="Habermann B."/>
            <person name="Dyall-Smith M.L."/>
        </authorList>
    </citation>
    <scope>NUCLEOTIDE SEQUENCE [LARGE SCALE GENOMIC DNA]</scope>
    <source>
        <strain evidence="1">91-R6</strain>
        <strain evidence="3">ATCC 33171 / DSM 3754 / JCM 8978 / NBRC 102687 / NCIMB 764 / 91-R6</strain>
    </source>
</reference>
<evidence type="ECO:0000313" key="3">
    <source>
        <dbReference type="Proteomes" id="UP000296216"/>
    </source>
</evidence>
<evidence type="ECO:0000313" key="2">
    <source>
        <dbReference type="EMBL" id="TYO76551.1"/>
    </source>
</evidence>
<protein>
    <submittedName>
        <fullName evidence="1">Uncharacterized protein</fullName>
    </submittedName>
</protein>
<evidence type="ECO:0000313" key="1">
    <source>
        <dbReference type="EMBL" id="QCC44401.1"/>
    </source>
</evidence>
<gene>
    <name evidence="2" type="ORF">APQ99_01188</name>
    <name evidence="1" type="ORF">HBSAL_03380</name>
</gene>
<sequence>MGITKQVSIRSDNFIPGHRVFDERPHILHVCDIKVNPEDNMWEFEYQKEKDEISSRHTKDVYLYMELDEKQHSKLTSFFLEEKPRDSSHSFHVDISGDIIQQVTKRPGAGTSDKEKNKYTPSPIRFEALSDRVVIETFAGDNPIIPYYEVTHHDTPQDRHNVSRIESFIQSMQDGGSTPGLEPLPTELVSELQSAEWGEEVRHHLHEGDECYRNSLLHPALSSYIHAIEWALISFLKEKEDVDIIQQEKNGDLYYFASGNSILGEVQDTGELSQKSISRIKSLNRAERRWMGHHKSGEATKEELDGMRARLTQILEELFGTDSARK</sequence>
<reference evidence="1" key="3">
    <citation type="journal article" name="MicrobiologyOpen">
        <title>Whole-genome comparison between the type strain of Halobacterium salinarum (DSM 3754(T)) and the laboratory strains R1 and NRC-1.</title>
        <authorList>
            <person name="Pfeiffer F."/>
            <person name="Losensky G."/>
            <person name="Marchfelder A."/>
            <person name="Habermann B."/>
            <person name="Dyall-Smith M."/>
        </authorList>
    </citation>
    <scope>NUCLEOTIDE SEQUENCE</scope>
    <source>
        <strain evidence="1">91-R6</strain>
    </source>
</reference>
<dbReference type="Proteomes" id="UP000323075">
    <property type="component" value="Unassembled WGS sequence"/>
</dbReference>
<name>A0A4D6GS98_HALS9</name>
<dbReference type="EMBL" id="VRYN01000002">
    <property type="protein sequence ID" value="TYO76551.1"/>
    <property type="molecule type" value="Genomic_DNA"/>
</dbReference>
<dbReference type="Proteomes" id="UP000296216">
    <property type="component" value="Chromosome"/>
</dbReference>
<evidence type="ECO:0000313" key="4">
    <source>
        <dbReference type="Proteomes" id="UP000323075"/>
    </source>
</evidence>